<proteinExistence type="predicted"/>
<evidence type="ECO:0000313" key="3">
    <source>
        <dbReference type="Proteomes" id="UP000468388"/>
    </source>
</evidence>
<sequence length="277" mass="32242">MQVNNILSARRFGAYFKKHLVDNYRLYLMSLIVLTGLLLFALLFAIFAEPSIRTYTDLIPSFLIGLYVAGLIFTSKSFSELGNKSRGIDYLLLPASHLEKFLTTLLITTIGFLAVYHVAFFLAVKAGEGIISLRNGTPLINDLAYNREADGWYINYFIWFVAQAMFLLGTVYFQKYSLVKTVLCFFIFLTGMYLINAIFAQIFFHKYMKDWKAQFPFIGVNILLPHNMEAHTLQYSMNFVMLELPKRAWKPLLYFFEYFVPPILWTVAYFKLRDKEI</sequence>
<feature type="transmembrane region" description="Helical" evidence="1">
    <location>
        <begin position="252"/>
        <end position="272"/>
    </location>
</feature>
<feature type="transmembrane region" description="Helical" evidence="1">
    <location>
        <begin position="26"/>
        <end position="47"/>
    </location>
</feature>
<keyword evidence="3" id="KW-1185">Reference proteome</keyword>
<reference evidence="2 3" key="1">
    <citation type="submission" date="2019-12" db="EMBL/GenBank/DDBJ databases">
        <title>The draft genomic sequence of strain Chitinophaga oryziterrae JCM 16595.</title>
        <authorList>
            <person name="Zhang X."/>
        </authorList>
    </citation>
    <scope>NUCLEOTIDE SEQUENCE [LARGE SCALE GENOMIC DNA]</scope>
    <source>
        <strain evidence="2 3">JCM 16595</strain>
    </source>
</reference>
<keyword evidence="1" id="KW-1133">Transmembrane helix</keyword>
<feature type="transmembrane region" description="Helical" evidence="1">
    <location>
        <begin position="182"/>
        <end position="204"/>
    </location>
</feature>
<accession>A0A6N8JHA3</accession>
<name>A0A6N8JHA3_9BACT</name>
<evidence type="ECO:0000256" key="1">
    <source>
        <dbReference type="SAM" id="Phobius"/>
    </source>
</evidence>
<dbReference type="AlphaFoldDB" id="A0A6N8JHA3"/>
<dbReference type="RefSeq" id="WP_157303423.1">
    <property type="nucleotide sequence ID" value="NZ_BAAAZB010000018.1"/>
</dbReference>
<feature type="transmembrane region" description="Helical" evidence="1">
    <location>
        <begin position="153"/>
        <end position="173"/>
    </location>
</feature>
<dbReference type="Proteomes" id="UP000468388">
    <property type="component" value="Unassembled WGS sequence"/>
</dbReference>
<gene>
    <name evidence="2" type="ORF">GO495_28835</name>
</gene>
<evidence type="ECO:0000313" key="2">
    <source>
        <dbReference type="EMBL" id="MVT44633.1"/>
    </source>
</evidence>
<keyword evidence="1" id="KW-0812">Transmembrane</keyword>
<dbReference type="EMBL" id="WRXO01000012">
    <property type="protein sequence ID" value="MVT44633.1"/>
    <property type="molecule type" value="Genomic_DNA"/>
</dbReference>
<comment type="caution">
    <text evidence="2">The sequence shown here is derived from an EMBL/GenBank/DDBJ whole genome shotgun (WGS) entry which is preliminary data.</text>
</comment>
<keyword evidence="1" id="KW-0472">Membrane</keyword>
<organism evidence="2 3">
    <name type="scientific">Chitinophaga oryziterrae</name>
    <dbReference type="NCBI Taxonomy" id="1031224"/>
    <lineage>
        <taxon>Bacteria</taxon>
        <taxon>Pseudomonadati</taxon>
        <taxon>Bacteroidota</taxon>
        <taxon>Chitinophagia</taxon>
        <taxon>Chitinophagales</taxon>
        <taxon>Chitinophagaceae</taxon>
        <taxon>Chitinophaga</taxon>
    </lineage>
</organism>
<feature type="transmembrane region" description="Helical" evidence="1">
    <location>
        <begin position="100"/>
        <end position="124"/>
    </location>
</feature>
<protein>
    <submittedName>
        <fullName evidence="2">Uncharacterized protein</fullName>
    </submittedName>
</protein>
<feature type="transmembrane region" description="Helical" evidence="1">
    <location>
        <begin position="59"/>
        <end position="79"/>
    </location>
</feature>
<dbReference type="OrthoDB" id="1523880at2"/>